<keyword evidence="5 6" id="KW-0449">Lipoprotein</keyword>
<protein>
    <recommendedName>
        <fullName evidence="6">Lipoprotein</fullName>
    </recommendedName>
</protein>
<reference evidence="9 10" key="1">
    <citation type="submission" date="2020-08" db="EMBL/GenBank/DDBJ databases">
        <title>Sequencing the genomes of 1000 actinobacteria strains.</title>
        <authorList>
            <person name="Klenk H.-P."/>
        </authorList>
    </citation>
    <scope>NUCLEOTIDE SEQUENCE [LARGE SCALE GENOMIC DNA]</scope>
    <source>
        <strain evidence="9 10">DSM 44598</strain>
    </source>
</reference>
<feature type="lipid moiety-binding region" description="S-diacylglycerol cysteine" evidence="7">
    <location>
        <position position="20"/>
    </location>
</feature>
<comment type="caution">
    <text evidence="9">The sequence shown here is derived from an EMBL/GenBank/DDBJ whole genome shotgun (WGS) entry which is preliminary data.</text>
</comment>
<dbReference type="PIRSF" id="PIRSF002854">
    <property type="entry name" value="MetQ"/>
    <property type="match status" value="1"/>
</dbReference>
<dbReference type="PANTHER" id="PTHR30429:SF0">
    <property type="entry name" value="METHIONINE-BINDING LIPOPROTEIN METQ"/>
    <property type="match status" value="1"/>
</dbReference>
<name>A0A840WL50_9ACTN</name>
<dbReference type="PROSITE" id="PS51257">
    <property type="entry name" value="PROKAR_LIPOPROTEIN"/>
    <property type="match status" value="1"/>
</dbReference>
<dbReference type="EMBL" id="JACHDO010000001">
    <property type="protein sequence ID" value="MBB5492386.1"/>
    <property type="molecule type" value="Genomic_DNA"/>
</dbReference>
<dbReference type="InterPro" id="IPR004872">
    <property type="entry name" value="Lipoprotein_NlpA"/>
</dbReference>
<evidence type="ECO:0000256" key="8">
    <source>
        <dbReference type="SAM" id="SignalP"/>
    </source>
</evidence>
<organism evidence="9 10">
    <name type="scientific">Nocardiopsis metallicus</name>
    <dbReference type="NCBI Taxonomy" id="179819"/>
    <lineage>
        <taxon>Bacteria</taxon>
        <taxon>Bacillati</taxon>
        <taxon>Actinomycetota</taxon>
        <taxon>Actinomycetes</taxon>
        <taxon>Streptosporangiales</taxon>
        <taxon>Nocardiopsidaceae</taxon>
        <taxon>Nocardiopsis</taxon>
    </lineage>
</organism>
<comment type="subcellular location">
    <subcellularLocation>
        <location evidence="1">Membrane</location>
        <topology evidence="1">Lipid-anchor</topology>
    </subcellularLocation>
</comment>
<evidence type="ECO:0000256" key="5">
    <source>
        <dbReference type="ARBA" id="ARBA00023288"/>
    </source>
</evidence>
<dbReference type="Proteomes" id="UP000579647">
    <property type="component" value="Unassembled WGS sequence"/>
</dbReference>
<keyword evidence="2 8" id="KW-0732">Signal</keyword>
<feature type="chain" id="PRO_5038689993" description="Lipoprotein" evidence="8">
    <location>
        <begin position="22"/>
        <end position="277"/>
    </location>
</feature>
<evidence type="ECO:0000256" key="2">
    <source>
        <dbReference type="ARBA" id="ARBA00022729"/>
    </source>
</evidence>
<keyword evidence="10" id="KW-1185">Reference proteome</keyword>
<gene>
    <name evidence="9" type="ORF">HNR07_003523</name>
</gene>
<dbReference type="Gene3D" id="3.40.190.10">
    <property type="entry name" value="Periplasmic binding protein-like II"/>
    <property type="match status" value="2"/>
</dbReference>
<keyword evidence="3" id="KW-0472">Membrane</keyword>
<feature type="signal peptide" evidence="8">
    <location>
        <begin position="1"/>
        <end position="21"/>
    </location>
</feature>
<accession>A0A840WL50</accession>
<evidence type="ECO:0000313" key="9">
    <source>
        <dbReference type="EMBL" id="MBB5492386.1"/>
    </source>
</evidence>
<dbReference type="PANTHER" id="PTHR30429">
    <property type="entry name" value="D-METHIONINE-BINDING LIPOPROTEIN METQ"/>
    <property type="match status" value="1"/>
</dbReference>
<proteinExistence type="inferred from homology"/>
<evidence type="ECO:0000256" key="6">
    <source>
        <dbReference type="PIRNR" id="PIRNR002854"/>
    </source>
</evidence>
<keyword evidence="4" id="KW-0564">Palmitate</keyword>
<evidence type="ECO:0000256" key="1">
    <source>
        <dbReference type="ARBA" id="ARBA00004635"/>
    </source>
</evidence>
<evidence type="ECO:0000256" key="4">
    <source>
        <dbReference type="ARBA" id="ARBA00023139"/>
    </source>
</evidence>
<evidence type="ECO:0000256" key="3">
    <source>
        <dbReference type="ARBA" id="ARBA00023136"/>
    </source>
</evidence>
<dbReference type="SUPFAM" id="SSF53850">
    <property type="entry name" value="Periplasmic binding protein-like II"/>
    <property type="match status" value="1"/>
</dbReference>
<dbReference type="Pfam" id="PF03180">
    <property type="entry name" value="Lipoprotein_9"/>
    <property type="match status" value="1"/>
</dbReference>
<evidence type="ECO:0000313" key="10">
    <source>
        <dbReference type="Proteomes" id="UP000579647"/>
    </source>
</evidence>
<dbReference type="RefSeq" id="WP_184365853.1">
    <property type="nucleotide sequence ID" value="NZ_BAAAKM010000050.1"/>
</dbReference>
<comment type="similarity">
    <text evidence="6">Belongs to the nlpA lipoprotein family.</text>
</comment>
<evidence type="ECO:0000256" key="7">
    <source>
        <dbReference type="PIRSR" id="PIRSR002854-1"/>
    </source>
</evidence>
<sequence>MRRATLAVPAALALFAATACGAPSENASAEANGEDTLVVGATAVPAGDILEFIEAELAADAGLDLEIHEYSDYIAPNAALAEGQLDVNLYQHEPFLLEYNEGNGTDLVAVEQIYLPPLGLYSNVVDDTDDLEEGAEVALPNDPTNEFRALLLLEEGGLITLAEGIDESAFSLDDIEENPLDLRFRQVEAAQLPRSLDDVDAAIVNNNYAQEAGLDFEEDSILLEGFEGNPYVNVLAARADNTDDPRIATLVELLTSPETVQFIEEEYQGSVIPATAG</sequence>
<dbReference type="GO" id="GO:0016020">
    <property type="term" value="C:membrane"/>
    <property type="evidence" value="ECO:0007669"/>
    <property type="project" value="UniProtKB-SubCell"/>
</dbReference>
<dbReference type="AlphaFoldDB" id="A0A840WL50"/>